<feature type="domain" description="Heterokaryon incompatibility" evidence="1">
    <location>
        <begin position="22"/>
        <end position="113"/>
    </location>
</feature>
<dbReference type="Pfam" id="PF06985">
    <property type="entry name" value="HET"/>
    <property type="match status" value="1"/>
</dbReference>
<evidence type="ECO:0000259" key="1">
    <source>
        <dbReference type="Pfam" id="PF06985"/>
    </source>
</evidence>
<keyword evidence="3" id="KW-1185">Reference proteome</keyword>
<evidence type="ECO:0000313" key="3">
    <source>
        <dbReference type="Proteomes" id="UP000326799"/>
    </source>
</evidence>
<gene>
    <name evidence="2" type="ORF">BDV33DRAFT_186505</name>
</gene>
<organism evidence="2 3">
    <name type="scientific">Aspergillus novoparasiticus</name>
    <dbReference type="NCBI Taxonomy" id="986946"/>
    <lineage>
        <taxon>Eukaryota</taxon>
        <taxon>Fungi</taxon>
        <taxon>Dikarya</taxon>
        <taxon>Ascomycota</taxon>
        <taxon>Pezizomycotina</taxon>
        <taxon>Eurotiomycetes</taxon>
        <taxon>Eurotiomycetidae</taxon>
        <taxon>Eurotiales</taxon>
        <taxon>Aspergillaceae</taxon>
        <taxon>Aspergillus</taxon>
        <taxon>Aspergillus subgen. Circumdati</taxon>
    </lineage>
</organism>
<dbReference type="EMBL" id="ML733391">
    <property type="protein sequence ID" value="KAB8226396.1"/>
    <property type="molecule type" value="Genomic_DNA"/>
</dbReference>
<dbReference type="AlphaFoldDB" id="A0A5N6F954"/>
<dbReference type="InterPro" id="IPR010730">
    <property type="entry name" value="HET"/>
</dbReference>
<name>A0A5N6F954_9EURO</name>
<sequence>MRLINVHTFDLEEFFNEQVPPYAILSHTWGNDEDEVSFRDITAGNTGDARWPIKFKGCCERAEEDGFTYAWVDTCCIDKTNSVELGEAINSMFRWYSNASVCYVYLSDVTTDDRKQLPSQISSSRWFQRGWTLQELLAPSRLRFFNSQWVDIGSKAQWAGLLETITGISRAFLLGRRPLSEASIAQRSVSPEPQEMISAGIFAPSPASFINSGRILSLGRERKYPTAFGFDRGYVRGNFPLYTSRDGQLFGKLSCGPDTKGVEGQIVGIPLYNESPGEEYYIRPEGRYAQFLPDIETTALRDLAEQRSRMRKAAFGKKVATDGVLSIHMKTEQDTTEQGMFVVKLAKATSLPSVTVNATFELELRAAVSGLERAAKRRDEIILQIEHFNQQRGTALTWDSIRSHRNAVDEEEKCVLEKIEKSQIEWTKEGYAFAKQANSLAETALANGYVPVLEKQSAIGDYGHHQEHKVPVSTTRQKAFIDSLIAFGGWFW</sequence>
<proteinExistence type="predicted"/>
<accession>A0A5N6F954</accession>
<protein>
    <submittedName>
        <fullName evidence="2">Heterokaryon incompatibility protein-domain-containing protein</fullName>
    </submittedName>
</protein>
<dbReference type="PANTHER" id="PTHR10622">
    <property type="entry name" value="HET DOMAIN-CONTAINING PROTEIN"/>
    <property type="match status" value="1"/>
</dbReference>
<dbReference type="Proteomes" id="UP000326799">
    <property type="component" value="Unassembled WGS sequence"/>
</dbReference>
<evidence type="ECO:0000313" key="2">
    <source>
        <dbReference type="EMBL" id="KAB8226396.1"/>
    </source>
</evidence>
<reference evidence="2 3" key="1">
    <citation type="submission" date="2019-04" db="EMBL/GenBank/DDBJ databases">
        <title>Fungal friends and foes A comparative genomics study of 23 Aspergillus species from section Flavi.</title>
        <authorList>
            <consortium name="DOE Joint Genome Institute"/>
            <person name="Kjaerbolling I."/>
            <person name="Vesth T.C."/>
            <person name="Frisvad J.C."/>
            <person name="Nybo J.L."/>
            <person name="Theobald S."/>
            <person name="Kildgaard S."/>
            <person name="Petersen T.I."/>
            <person name="Kuo A."/>
            <person name="Sato A."/>
            <person name="Lyhne E.K."/>
            <person name="Kogle M.E."/>
            <person name="Wiebenga A."/>
            <person name="Kun R.S."/>
            <person name="Lubbers R.J."/>
            <person name="Makela M.R."/>
            <person name="Barry K."/>
            <person name="Chovatia M."/>
            <person name="Clum A."/>
            <person name="Daum C."/>
            <person name="Haridas S."/>
            <person name="He G."/>
            <person name="LaButti K."/>
            <person name="Lipzen A."/>
            <person name="Mondo S."/>
            <person name="Pangilinan J."/>
            <person name="Riley R."/>
            <person name="Salamov A."/>
            <person name="Simmons B.A."/>
            <person name="Magnuson J.K."/>
            <person name="Henrissat B."/>
            <person name="Mortensen U.H."/>
            <person name="Larsen T.O."/>
            <person name="De vries R.P."/>
            <person name="Grigoriev I.V."/>
            <person name="Machida M."/>
            <person name="Baker S.E."/>
            <person name="Andersen M.R."/>
        </authorList>
    </citation>
    <scope>NUCLEOTIDE SEQUENCE [LARGE SCALE GENOMIC DNA]</scope>
    <source>
        <strain evidence="2 3">CBS 126849</strain>
    </source>
</reference>
<dbReference type="PANTHER" id="PTHR10622:SF10">
    <property type="entry name" value="HET DOMAIN-CONTAINING PROTEIN"/>
    <property type="match status" value="1"/>
</dbReference>